<evidence type="ECO:0000256" key="5">
    <source>
        <dbReference type="ARBA" id="ARBA00022842"/>
    </source>
</evidence>
<dbReference type="CDD" id="cd18870">
    <property type="entry name" value="NUDIX_AcylCoAdiphos_Nudt19"/>
    <property type="match status" value="1"/>
</dbReference>
<dbReference type="InterPro" id="IPR015797">
    <property type="entry name" value="NUDIX_hydrolase-like_dom_sf"/>
</dbReference>
<keyword evidence="5" id="KW-0460">Magnesium</keyword>
<evidence type="ECO:0000256" key="1">
    <source>
        <dbReference type="ARBA" id="ARBA00001936"/>
    </source>
</evidence>
<protein>
    <submittedName>
        <fullName evidence="8">NUDIX hydrolase</fullName>
    </submittedName>
</protein>
<organism evidence="8 9">
    <name type="scientific">Caldovatus sediminis</name>
    <dbReference type="NCBI Taxonomy" id="2041189"/>
    <lineage>
        <taxon>Bacteria</taxon>
        <taxon>Pseudomonadati</taxon>
        <taxon>Pseudomonadota</taxon>
        <taxon>Alphaproteobacteria</taxon>
        <taxon>Acetobacterales</taxon>
        <taxon>Roseomonadaceae</taxon>
        <taxon>Caldovatus</taxon>
    </lineage>
</organism>
<dbReference type="InterPro" id="IPR039121">
    <property type="entry name" value="NUDT19"/>
</dbReference>
<dbReference type="RefSeq" id="WP_188902871.1">
    <property type="nucleotide sequence ID" value="NZ_BMKS01000014.1"/>
</dbReference>
<proteinExistence type="predicted"/>
<evidence type="ECO:0000313" key="8">
    <source>
        <dbReference type="EMBL" id="GGG45823.1"/>
    </source>
</evidence>
<comment type="caution">
    <text evidence="8">The sequence shown here is derived from an EMBL/GenBank/DDBJ whole genome shotgun (WGS) entry which is preliminary data.</text>
</comment>
<feature type="domain" description="Nudix hydrolase" evidence="7">
    <location>
        <begin position="10"/>
        <end position="205"/>
    </location>
</feature>
<dbReference type="EMBL" id="BMKS01000014">
    <property type="protein sequence ID" value="GGG45823.1"/>
    <property type="molecule type" value="Genomic_DNA"/>
</dbReference>
<reference evidence="8 9" key="1">
    <citation type="journal article" date="2014" name="Int. J. Syst. Evol. Microbiol.">
        <title>Complete genome sequence of Corynebacterium casei LMG S-19264T (=DSM 44701T), isolated from a smear-ripened cheese.</title>
        <authorList>
            <consortium name="US DOE Joint Genome Institute (JGI-PGF)"/>
            <person name="Walter F."/>
            <person name="Albersmeier A."/>
            <person name="Kalinowski J."/>
            <person name="Ruckert C."/>
        </authorList>
    </citation>
    <scope>NUCLEOTIDE SEQUENCE [LARGE SCALE GENOMIC DNA]</scope>
    <source>
        <strain evidence="8 9">CGMCC 1.16330</strain>
    </source>
</reference>
<sequence length="265" mass="28469">MPDTESKPVPARPASTVLLLRDGAEGLEVFMVVRHRQIEFASGALVFPGGRVDPGDRAIAEALPGLGPPEAGALRVAAVRETFEECGVLLARPRGAAELLDAARLARIEAEHRAALCRGERPFAEVLAAEDLLPATDRLVPFAHWITPVSRPKRFDTHFFLAAAPPDQAARHDGGESVESVWIRPAQALAETEAGLRKLVFATRMNLVRLARYASVQQAFAEAAAAPVVTVLPESVETPQGRMLRIPREAGYGGELFPALDPPAM</sequence>
<gene>
    <name evidence="8" type="ORF">GCM10010964_36500</name>
</gene>
<dbReference type="InterPro" id="IPR000086">
    <property type="entry name" value="NUDIX_hydrolase_dom"/>
</dbReference>
<keyword evidence="4 8" id="KW-0378">Hydrolase</keyword>
<comment type="cofactor">
    <cofactor evidence="2">
        <name>Mg(2+)</name>
        <dbReference type="ChEBI" id="CHEBI:18420"/>
    </cofactor>
</comment>
<evidence type="ECO:0000256" key="4">
    <source>
        <dbReference type="ARBA" id="ARBA00022801"/>
    </source>
</evidence>
<keyword evidence="9" id="KW-1185">Reference proteome</keyword>
<comment type="cofactor">
    <cofactor evidence="1">
        <name>Mn(2+)</name>
        <dbReference type="ChEBI" id="CHEBI:29035"/>
    </cofactor>
</comment>
<dbReference type="PROSITE" id="PS51462">
    <property type="entry name" value="NUDIX"/>
    <property type="match status" value="1"/>
</dbReference>
<name>A0A8J3EDS1_9PROT</name>
<keyword evidence="3" id="KW-0479">Metal-binding</keyword>
<dbReference type="AlphaFoldDB" id="A0A8J3EDS1"/>
<evidence type="ECO:0000259" key="7">
    <source>
        <dbReference type="PROSITE" id="PS51462"/>
    </source>
</evidence>
<dbReference type="SUPFAM" id="SSF55811">
    <property type="entry name" value="Nudix"/>
    <property type="match status" value="1"/>
</dbReference>
<dbReference type="PANTHER" id="PTHR12318">
    <property type="entry name" value="TESTOSTERONE-REGULATED PROTEIN RP2"/>
    <property type="match status" value="1"/>
</dbReference>
<evidence type="ECO:0000256" key="6">
    <source>
        <dbReference type="ARBA" id="ARBA00023211"/>
    </source>
</evidence>
<dbReference type="Gene3D" id="3.90.79.10">
    <property type="entry name" value="Nucleoside Triphosphate Pyrophosphohydrolase"/>
    <property type="match status" value="1"/>
</dbReference>
<evidence type="ECO:0000313" key="9">
    <source>
        <dbReference type="Proteomes" id="UP000597507"/>
    </source>
</evidence>
<dbReference type="GO" id="GO:0046872">
    <property type="term" value="F:metal ion binding"/>
    <property type="evidence" value="ECO:0007669"/>
    <property type="project" value="UniProtKB-KW"/>
</dbReference>
<dbReference type="GO" id="GO:0016818">
    <property type="term" value="F:hydrolase activity, acting on acid anhydrides, in phosphorus-containing anhydrides"/>
    <property type="evidence" value="ECO:0007669"/>
    <property type="project" value="InterPro"/>
</dbReference>
<evidence type="ECO:0000256" key="2">
    <source>
        <dbReference type="ARBA" id="ARBA00001946"/>
    </source>
</evidence>
<accession>A0A8J3EDS1</accession>
<dbReference type="PANTHER" id="PTHR12318:SF0">
    <property type="entry name" value="ACYL-COENZYME A DIPHOSPHATASE NUDT19"/>
    <property type="match status" value="1"/>
</dbReference>
<keyword evidence="6" id="KW-0464">Manganese</keyword>
<evidence type="ECO:0000256" key="3">
    <source>
        <dbReference type="ARBA" id="ARBA00022723"/>
    </source>
</evidence>
<dbReference type="Proteomes" id="UP000597507">
    <property type="component" value="Unassembled WGS sequence"/>
</dbReference>